<evidence type="ECO:0000313" key="12">
    <source>
        <dbReference type="EMBL" id="KKL17731.1"/>
    </source>
</evidence>
<keyword evidence="7" id="KW-0143">Chaperone</keyword>
<dbReference type="NCBIfam" id="TIGR03593">
    <property type="entry name" value="yidC_nterm"/>
    <property type="match status" value="1"/>
</dbReference>
<dbReference type="GO" id="GO:0005886">
    <property type="term" value="C:plasma membrane"/>
    <property type="evidence" value="ECO:0007669"/>
    <property type="project" value="UniProtKB-SubCell"/>
</dbReference>
<comment type="similarity">
    <text evidence="2">Belongs to the OXA1/ALB3/YidC family. Type 1 subfamily.</text>
</comment>
<dbReference type="InterPro" id="IPR038221">
    <property type="entry name" value="YidC_periplasmic_sf"/>
</dbReference>
<dbReference type="Pfam" id="PF14849">
    <property type="entry name" value="YidC_periplas"/>
    <property type="match status" value="1"/>
</dbReference>
<evidence type="ECO:0000256" key="3">
    <source>
        <dbReference type="ARBA" id="ARBA00015325"/>
    </source>
</evidence>
<evidence type="ECO:0000256" key="10">
    <source>
        <dbReference type="SAM" id="Phobius"/>
    </source>
</evidence>
<evidence type="ECO:0000256" key="2">
    <source>
        <dbReference type="ARBA" id="ARBA00010527"/>
    </source>
</evidence>
<feature type="transmembrane region" description="Helical" evidence="10">
    <location>
        <begin position="6"/>
        <end position="24"/>
    </location>
</feature>
<name>A0A0F9DJ58_9ZZZZ</name>
<evidence type="ECO:0000256" key="8">
    <source>
        <dbReference type="ARBA" id="ARBA00033245"/>
    </source>
</evidence>
<dbReference type="Gene3D" id="2.70.98.90">
    <property type="match status" value="1"/>
</dbReference>
<protein>
    <recommendedName>
        <fullName evidence="3">Membrane protein insertase YidC</fullName>
    </recommendedName>
    <alternativeName>
        <fullName evidence="9">Foldase YidC</fullName>
    </alternativeName>
    <alternativeName>
        <fullName evidence="8">Membrane integrase YidC</fullName>
    </alternativeName>
</protein>
<reference evidence="12" key="1">
    <citation type="journal article" date="2015" name="Nature">
        <title>Complex archaea that bridge the gap between prokaryotes and eukaryotes.</title>
        <authorList>
            <person name="Spang A."/>
            <person name="Saw J.H."/>
            <person name="Jorgensen S.L."/>
            <person name="Zaremba-Niedzwiedzka K."/>
            <person name="Martijn J."/>
            <person name="Lind A.E."/>
            <person name="van Eijk R."/>
            <person name="Schleper C."/>
            <person name="Guy L."/>
            <person name="Ettema T.J."/>
        </authorList>
    </citation>
    <scope>NUCLEOTIDE SEQUENCE</scope>
</reference>
<evidence type="ECO:0000256" key="1">
    <source>
        <dbReference type="ARBA" id="ARBA00004651"/>
    </source>
</evidence>
<comment type="subcellular location">
    <subcellularLocation>
        <location evidence="1">Cell membrane</location>
        <topology evidence="1">Multi-pass membrane protein</topology>
    </subcellularLocation>
</comment>
<gene>
    <name evidence="12" type="ORF">LCGC14_2482640</name>
</gene>
<evidence type="ECO:0000256" key="9">
    <source>
        <dbReference type="ARBA" id="ARBA00033342"/>
    </source>
</evidence>
<evidence type="ECO:0000259" key="11">
    <source>
        <dbReference type="Pfam" id="PF14849"/>
    </source>
</evidence>
<evidence type="ECO:0000256" key="6">
    <source>
        <dbReference type="ARBA" id="ARBA00022927"/>
    </source>
</evidence>
<feature type="domain" description="Membrane insertase YidC N-terminal" evidence="11">
    <location>
        <begin position="73"/>
        <end position="267"/>
    </location>
</feature>
<evidence type="ECO:0000256" key="5">
    <source>
        <dbReference type="ARBA" id="ARBA00022475"/>
    </source>
</evidence>
<feature type="non-terminal residue" evidence="12">
    <location>
        <position position="268"/>
    </location>
</feature>
<evidence type="ECO:0000256" key="4">
    <source>
        <dbReference type="ARBA" id="ARBA00022448"/>
    </source>
</evidence>
<dbReference type="AlphaFoldDB" id="A0A0F9DJ58"/>
<dbReference type="EMBL" id="LAZR01039143">
    <property type="protein sequence ID" value="KKL17731.1"/>
    <property type="molecule type" value="Genomic_DNA"/>
</dbReference>
<proteinExistence type="inferred from homology"/>
<keyword evidence="10" id="KW-1133">Transmembrane helix</keyword>
<dbReference type="InterPro" id="IPR028053">
    <property type="entry name" value="Membr_insert_YidC_N"/>
</dbReference>
<sequence>MDKNTILAIGIIFVIVLAFQFIFIRPRLQQQEIILEEREIEEESFTGEKETGGTETGKEALVLPEGAPEEKIVTIETENYLINISTYGGAITSLKLKNYFDRNDAPVELVASEEGDILPFEVYFDRLGNISTGDRVLYHVEMISDTAYTFYRDFQDQNGNPFRFSKSYYFQDNEYVFDLKIKVTSLGGGDLFLNNDNVSYTLAWGPLLGPISLVKNRYNITTQGYHESGKFHKVLRGAGGCSLRRSEAKYIEISRIINWIGVTNRYFF</sequence>
<organism evidence="12">
    <name type="scientific">marine sediment metagenome</name>
    <dbReference type="NCBI Taxonomy" id="412755"/>
    <lineage>
        <taxon>unclassified sequences</taxon>
        <taxon>metagenomes</taxon>
        <taxon>ecological metagenomes</taxon>
    </lineage>
</organism>
<keyword evidence="10" id="KW-0812">Transmembrane</keyword>
<dbReference type="GO" id="GO:0015031">
    <property type="term" value="P:protein transport"/>
    <property type="evidence" value="ECO:0007669"/>
    <property type="project" value="UniProtKB-KW"/>
</dbReference>
<keyword evidence="10" id="KW-0472">Membrane</keyword>
<keyword evidence="5" id="KW-1003">Cell membrane</keyword>
<keyword evidence="6" id="KW-0653">Protein transport</keyword>
<keyword evidence="4" id="KW-0813">Transport</keyword>
<comment type="caution">
    <text evidence="12">The sequence shown here is derived from an EMBL/GenBank/DDBJ whole genome shotgun (WGS) entry which is preliminary data.</text>
</comment>
<dbReference type="CDD" id="cd19961">
    <property type="entry name" value="EcYidC-like_peri"/>
    <property type="match status" value="1"/>
</dbReference>
<evidence type="ECO:0000256" key="7">
    <source>
        <dbReference type="ARBA" id="ARBA00023186"/>
    </source>
</evidence>
<accession>A0A0F9DJ58</accession>